<name>A0A9Q3CEV6_9BASI</name>
<dbReference type="InterPro" id="IPR016024">
    <property type="entry name" value="ARM-type_fold"/>
</dbReference>
<dbReference type="GO" id="GO:0003682">
    <property type="term" value="F:chromatin binding"/>
    <property type="evidence" value="ECO:0007669"/>
    <property type="project" value="TreeGrafter"/>
</dbReference>
<feature type="compositionally biased region" description="Basic residues" evidence="7">
    <location>
        <begin position="471"/>
        <end position="480"/>
    </location>
</feature>
<dbReference type="GO" id="GO:0071169">
    <property type="term" value="P:establishment of protein localization to chromatin"/>
    <property type="evidence" value="ECO:0007669"/>
    <property type="project" value="TreeGrafter"/>
</dbReference>
<feature type="region of interest" description="Disordered" evidence="7">
    <location>
        <begin position="450"/>
        <end position="520"/>
    </location>
</feature>
<proteinExistence type="inferred from homology"/>
<feature type="compositionally biased region" description="Acidic residues" evidence="7">
    <location>
        <begin position="1922"/>
        <end position="1945"/>
    </location>
</feature>
<evidence type="ECO:0000256" key="6">
    <source>
        <dbReference type="RuleBase" id="RU364107"/>
    </source>
</evidence>
<feature type="region of interest" description="Disordered" evidence="7">
    <location>
        <begin position="217"/>
        <end position="311"/>
    </location>
</feature>
<sequence>MDKFNSIHPNSDQPSSSDPSTPMITLSSINYNLHSSSNNKMNSSYVNKIDSSTTTVQADLNRAGRETLNRFPLGTTLIRPDLISLINNLSISQPTHPHSLYPQLQPKTLLEPYQSSLHNLNLNLVNSTVDRSTNWGHGQQVDAEINGLIESNLISNLEFKSWPIQLSIDEDHSSNLNSNLSNSNQVPSMDSKILSSDSIKSFYQEFLTKSLHHYRQQLQLQQQPSQNYSPSSINKQQQIVTSPIPSPVPIKRFNPLSSSTSKLSSSSSINRQESQSPDPLAMNLLSPSKHPGRKNSLQDTPTPLSKKRRKNQANLVQLVTTPKVLVPLTIKKASLPLTQSKNSSLPQQIKINVKLNPPTDDSKSLSQFTKLIEDILEADDMLMESSKIFCQVQSELILSPVVLTNLKLFVDQTNGKAIETIPIGELARLIKILERGVKFVEDLNIIPPKLKQKQKNSNPNKSNHLPSSSFKKSKVKKPRSFIRSSKTASNRKVQQTPSREDQELAQANSHNASEDEYSDDDGDQILTIEERFKTLMIGLHSVDTVLAIFAHHQQVPKQLYSEELIRSLITGTKNQLLSVIFPFVEANEKEAFDVYSRRLNRIISQSTSISNHVASTFSFFSTSILPKIDVLLGQVDLSESILINLAYIAISPFFVDCGPLSVVPTSTTKRKKSSQASSSMKNMRLECLKILRNISSKYPDQRSWIVDEILVSVANLPDQSIRSNKAGYHLTNGKSIQTVSALLLHIVQCCRSGARERITTILSSDPTSVEPMKPINEQVILAPVTATKPNTLIAFDGIKEYIEAGLSVATKLTKKIITFFIQKSGKTTKSTHETHYRVMFDRLIEDLINLLFLPDWPVAEFMLGLCCKTMMTLLESNQISADANAIKSMCLDHLGPITARLMEPTDLDLVHSSADSGVNLSFKAMVKSLDRVSLSRLFNLQNNVLDYLNVLSGSDDTIQSAADFVHAQWILELINALKGLQHLIDNEEGLQGGNNEGNDVSNESALFIDFQNQIETMGTMEHPRPASIVARASSDHFTPAIREGDVTEMISKTQGLKAIADLFLERILVTLASSSATFRSKAIKALALVVAKDETVFFKESVRQAIGNRMLDSSPAVRDATIELVGKYVVNRPDLAVAFLPQISARVADKGVSVRRRVVKLLKSIYLILDDDEWISLKVDISHRLISRIHDEENSMRDLAMNAINELWFSANAKPFDVSLASSILMKVTAGYKDLPSPVEAVMKFIMKQYSKKNQADFQQFTQCCQDVVEHLIDQLMDVASTARDSRFSEVECIKTICILTFAYPKLLAPGKALMLLPYLKGATTLSEQMILHYLLKIFRACASEVPKSSDVFGKQLQTNLLVLVNKPNLNGGGAILQELIACFCAVVIHQTRDYSKLLSVFKACEQRLQSDIKQLDPALNKPNLKALPLLMYLASTLVSYGKLDQLPSDQEDVRNGFKAISLNPVHLHVYNALLHIYKAEPAKPIRNVTLTCLGFIYRAYPSLMTRSESIELMDNVFKECSQSDLQHRLLKLIVEFISSQNAQMEDNDDKNESTGVDMNQLIGNTEGFADSGVASAIVQRYLGQITTLAQSIESHIQKTAVDIISFTIKQGLAHPLECVPVLVALEGSPDQDLAKRVFGLHMVLHVQRANLVHSRFIETMGKVYEYHAKAAGSKSIATGYLTNPTRSVMGAWYQLLNEKRTWRTDFLKTLIKSFSLDPHSSNHSQKAISFHRYLAEGLITLDFKSEEEVMLVIESINENIGQSAYHTLHLLQDDPLKALLGRNDHRIDGDDDQSSLSSPTKIARYHCCIVLGIGFVLRDLVKELYAISDQKLDKFRKGLEKKKASGSKSSKEGLVNRRMSFEEVIKKFAEDLIIRVPGLDESLSPSQQYQRQLEAFEEMLRDDREQEVNEDQMTVEGLGKEDDEDDYQDVAEDDAEGLEELEIG</sequence>
<feature type="compositionally biased region" description="Low complexity" evidence="7">
    <location>
        <begin position="217"/>
        <end position="232"/>
    </location>
</feature>
<keyword evidence="5 6" id="KW-0131">Cell cycle</keyword>
<dbReference type="SUPFAM" id="SSF48371">
    <property type="entry name" value="ARM repeat"/>
    <property type="match status" value="1"/>
</dbReference>
<comment type="subcellular location">
    <subcellularLocation>
        <location evidence="1 6">Nucleus</location>
    </subcellularLocation>
</comment>
<feature type="region of interest" description="Disordered" evidence="7">
    <location>
        <begin position="1903"/>
        <end position="1945"/>
    </location>
</feature>
<feature type="domain" description="Sister chromatid cohesion C-terminal" evidence="8">
    <location>
        <begin position="1575"/>
        <end position="1758"/>
    </location>
</feature>
<dbReference type="InterPro" id="IPR024986">
    <property type="entry name" value="Nipped-B_C"/>
</dbReference>
<evidence type="ECO:0000256" key="1">
    <source>
        <dbReference type="ARBA" id="ARBA00004123"/>
    </source>
</evidence>
<dbReference type="GO" id="GO:0010468">
    <property type="term" value="P:regulation of gene expression"/>
    <property type="evidence" value="ECO:0007669"/>
    <property type="project" value="InterPro"/>
</dbReference>
<dbReference type="PANTHER" id="PTHR21704">
    <property type="entry name" value="NIPPED-B-LIKE PROTEIN DELANGIN SCC2-RELATED"/>
    <property type="match status" value="1"/>
</dbReference>
<dbReference type="Pfam" id="PF12830">
    <property type="entry name" value="Nipped-B_C"/>
    <property type="match status" value="1"/>
</dbReference>
<dbReference type="Pfam" id="PF12765">
    <property type="entry name" value="Cohesin_HEAT"/>
    <property type="match status" value="1"/>
</dbReference>
<dbReference type="InterPro" id="IPR026003">
    <property type="entry name" value="Cohesin_HEAT"/>
</dbReference>
<feature type="compositionally biased region" description="Low complexity" evidence="7">
    <location>
        <begin position="455"/>
        <end position="470"/>
    </location>
</feature>
<evidence type="ECO:0000259" key="8">
    <source>
        <dbReference type="Pfam" id="PF12830"/>
    </source>
</evidence>
<dbReference type="OrthoDB" id="418242at2759"/>
<accession>A0A9Q3CEV6</accession>
<feature type="compositionally biased region" description="Polar residues" evidence="7">
    <location>
        <begin position="482"/>
        <end position="497"/>
    </location>
</feature>
<evidence type="ECO:0000313" key="10">
    <source>
        <dbReference type="Proteomes" id="UP000765509"/>
    </source>
</evidence>
<evidence type="ECO:0000256" key="2">
    <source>
        <dbReference type="ARBA" id="ARBA00009252"/>
    </source>
</evidence>
<dbReference type="InterPro" id="IPR011989">
    <property type="entry name" value="ARM-like"/>
</dbReference>
<reference evidence="9" key="1">
    <citation type="submission" date="2021-03" db="EMBL/GenBank/DDBJ databases">
        <title>Draft genome sequence of rust myrtle Austropuccinia psidii MF-1, a brazilian biotype.</title>
        <authorList>
            <person name="Quecine M.C."/>
            <person name="Pachon D.M.R."/>
            <person name="Bonatelli M.L."/>
            <person name="Correr F.H."/>
            <person name="Franceschini L.M."/>
            <person name="Leite T.F."/>
            <person name="Margarido G.R.A."/>
            <person name="Almeida C.A."/>
            <person name="Ferrarezi J.A."/>
            <person name="Labate C.A."/>
        </authorList>
    </citation>
    <scope>NUCLEOTIDE SEQUENCE</scope>
    <source>
        <strain evidence="9">MF-1</strain>
    </source>
</reference>
<evidence type="ECO:0000256" key="3">
    <source>
        <dbReference type="ARBA" id="ARBA00022737"/>
    </source>
</evidence>
<keyword evidence="3 6" id="KW-0677">Repeat</keyword>
<protein>
    <recommendedName>
        <fullName evidence="6">Sister chromatid cohesion protein</fullName>
    </recommendedName>
</protein>
<organism evidence="9 10">
    <name type="scientific">Austropuccinia psidii MF-1</name>
    <dbReference type="NCBI Taxonomy" id="1389203"/>
    <lineage>
        <taxon>Eukaryota</taxon>
        <taxon>Fungi</taxon>
        <taxon>Dikarya</taxon>
        <taxon>Basidiomycota</taxon>
        <taxon>Pucciniomycotina</taxon>
        <taxon>Pucciniomycetes</taxon>
        <taxon>Pucciniales</taxon>
        <taxon>Sphaerophragmiaceae</taxon>
        <taxon>Austropuccinia</taxon>
    </lineage>
</organism>
<dbReference type="GO" id="GO:0034087">
    <property type="term" value="P:establishment of mitotic sister chromatid cohesion"/>
    <property type="evidence" value="ECO:0007669"/>
    <property type="project" value="TreeGrafter"/>
</dbReference>
<dbReference type="PANTHER" id="PTHR21704:SF18">
    <property type="entry name" value="NIPPED-B-LIKE PROTEIN"/>
    <property type="match status" value="1"/>
</dbReference>
<feature type="compositionally biased region" description="Low complexity" evidence="7">
    <location>
        <begin position="256"/>
        <end position="268"/>
    </location>
</feature>
<dbReference type="GO" id="GO:0090694">
    <property type="term" value="C:Scc2-Scc4 cohesin loading complex"/>
    <property type="evidence" value="ECO:0007669"/>
    <property type="project" value="TreeGrafter"/>
</dbReference>
<dbReference type="Proteomes" id="UP000765509">
    <property type="component" value="Unassembled WGS sequence"/>
</dbReference>
<dbReference type="InterPro" id="IPR033031">
    <property type="entry name" value="Scc2/Nipped-B"/>
</dbReference>
<evidence type="ECO:0000256" key="5">
    <source>
        <dbReference type="ARBA" id="ARBA00023306"/>
    </source>
</evidence>
<evidence type="ECO:0000256" key="4">
    <source>
        <dbReference type="ARBA" id="ARBA00023242"/>
    </source>
</evidence>
<dbReference type="GO" id="GO:1990414">
    <property type="term" value="P:replication-born double-strand break repair via sister chromatid exchange"/>
    <property type="evidence" value="ECO:0007669"/>
    <property type="project" value="TreeGrafter"/>
</dbReference>
<dbReference type="Gene3D" id="1.25.10.10">
    <property type="entry name" value="Leucine-rich Repeat Variant"/>
    <property type="match status" value="1"/>
</dbReference>
<evidence type="ECO:0000256" key="7">
    <source>
        <dbReference type="SAM" id="MobiDB-lite"/>
    </source>
</evidence>
<dbReference type="EMBL" id="AVOT02006386">
    <property type="protein sequence ID" value="MBW0481416.1"/>
    <property type="molecule type" value="Genomic_DNA"/>
</dbReference>
<keyword evidence="4 6" id="KW-0539">Nucleus</keyword>
<evidence type="ECO:0000313" key="9">
    <source>
        <dbReference type="EMBL" id="MBW0481416.1"/>
    </source>
</evidence>
<dbReference type="CDD" id="cd23958">
    <property type="entry name" value="SCC2"/>
    <property type="match status" value="1"/>
</dbReference>
<gene>
    <name evidence="9" type="ORF">O181_021131</name>
</gene>
<dbReference type="GO" id="GO:0140588">
    <property type="term" value="P:chromatin looping"/>
    <property type="evidence" value="ECO:0007669"/>
    <property type="project" value="InterPro"/>
</dbReference>
<feature type="compositionally biased region" description="Low complexity" evidence="7">
    <location>
        <begin position="11"/>
        <end position="20"/>
    </location>
</feature>
<dbReference type="GO" id="GO:0061775">
    <property type="term" value="F:cohesin loader activity"/>
    <property type="evidence" value="ECO:0007669"/>
    <property type="project" value="InterPro"/>
</dbReference>
<comment type="caution">
    <text evidence="9">The sequence shown here is derived from an EMBL/GenBank/DDBJ whole genome shotgun (WGS) entry which is preliminary data.</text>
</comment>
<feature type="region of interest" description="Disordered" evidence="7">
    <location>
        <begin position="1"/>
        <end position="23"/>
    </location>
</feature>
<keyword evidence="10" id="KW-1185">Reference proteome</keyword>
<comment type="similarity">
    <text evidence="2 6">Belongs to the SCC2/Nipped-B family.</text>
</comment>